<dbReference type="Gene3D" id="3.30.710.10">
    <property type="entry name" value="Potassium Channel Kv1.1, Chain A"/>
    <property type="match status" value="1"/>
</dbReference>
<keyword evidence="4" id="KW-0863">Zinc-finger</keyword>
<dbReference type="GO" id="GO:0008270">
    <property type="term" value="F:zinc ion binding"/>
    <property type="evidence" value="ECO:0007669"/>
    <property type="project" value="UniProtKB-KW"/>
</dbReference>
<dbReference type="Proteomes" id="UP000472268">
    <property type="component" value="Chromosome 11"/>
</dbReference>
<sequence>MEAEETMECLQEFPEHHEMILDGLNEQREQDRFADITLIVDGHHFKAHKAVLAACSKFFYKFFQEFTQEPLVEIEGVSKMLPEQVQVSYLEVGRIQTEEGTEVHVEELHVKRVNQMPVEVQTELLEADLEQVTPEIMSQEERGPTQADAADTAREDHEDAGGLETKTAVDSQAERAGSENRTPMPVLE</sequence>
<feature type="region of interest" description="Disordered" evidence="10">
    <location>
        <begin position="134"/>
        <end position="188"/>
    </location>
</feature>
<dbReference type="Ensembl" id="ENSSSUT00005009731.1">
    <property type="protein sequence ID" value="ENSSSUP00005008442.1"/>
    <property type="gene ID" value="ENSSSUG00005005488.1"/>
</dbReference>
<accession>A0A673T530</accession>
<keyword evidence="5" id="KW-0862">Zinc</keyword>
<evidence type="ECO:0000256" key="9">
    <source>
        <dbReference type="ARBA" id="ARBA00023242"/>
    </source>
</evidence>
<dbReference type="GO" id="GO:0005634">
    <property type="term" value="C:nucleus"/>
    <property type="evidence" value="ECO:0007669"/>
    <property type="project" value="UniProtKB-SubCell"/>
</dbReference>
<evidence type="ECO:0000256" key="6">
    <source>
        <dbReference type="ARBA" id="ARBA00023015"/>
    </source>
</evidence>
<dbReference type="PANTHER" id="PTHR46105:SF5">
    <property type="entry name" value="ZINC FINGER AND BTB DOMAIN-CONTAINING PROTEIN 44 ISOFORM X1"/>
    <property type="match status" value="1"/>
</dbReference>
<dbReference type="Pfam" id="PF00651">
    <property type="entry name" value="BTB"/>
    <property type="match status" value="1"/>
</dbReference>
<dbReference type="InterPro" id="IPR050457">
    <property type="entry name" value="ZnFinger_BTB_dom_contain"/>
</dbReference>
<organism evidence="12 13">
    <name type="scientific">Suricata suricatta</name>
    <name type="common">Meerkat</name>
    <dbReference type="NCBI Taxonomy" id="37032"/>
    <lineage>
        <taxon>Eukaryota</taxon>
        <taxon>Metazoa</taxon>
        <taxon>Chordata</taxon>
        <taxon>Craniata</taxon>
        <taxon>Vertebrata</taxon>
        <taxon>Euteleostomi</taxon>
        <taxon>Mammalia</taxon>
        <taxon>Eutheria</taxon>
        <taxon>Laurasiatheria</taxon>
        <taxon>Carnivora</taxon>
        <taxon>Feliformia</taxon>
        <taxon>Herpestidae</taxon>
        <taxon>Suricata</taxon>
    </lineage>
</organism>
<evidence type="ECO:0000256" key="3">
    <source>
        <dbReference type="ARBA" id="ARBA00022737"/>
    </source>
</evidence>
<feature type="compositionally biased region" description="Basic and acidic residues" evidence="10">
    <location>
        <begin position="151"/>
        <end position="160"/>
    </location>
</feature>
<protein>
    <recommendedName>
        <fullName evidence="11">BTB domain-containing protein</fullName>
    </recommendedName>
</protein>
<proteinExistence type="predicted"/>
<evidence type="ECO:0000259" key="11">
    <source>
        <dbReference type="PROSITE" id="PS50097"/>
    </source>
</evidence>
<dbReference type="PANTHER" id="PTHR46105">
    <property type="entry name" value="AGAP004733-PA"/>
    <property type="match status" value="1"/>
</dbReference>
<reference evidence="12" key="2">
    <citation type="submission" date="2025-08" db="UniProtKB">
        <authorList>
            <consortium name="Ensembl"/>
        </authorList>
    </citation>
    <scope>IDENTIFICATION</scope>
</reference>
<evidence type="ECO:0000256" key="7">
    <source>
        <dbReference type="ARBA" id="ARBA00023125"/>
    </source>
</evidence>
<dbReference type="InterPro" id="IPR000210">
    <property type="entry name" value="BTB/POZ_dom"/>
</dbReference>
<keyword evidence="2" id="KW-0479">Metal-binding</keyword>
<keyword evidence="3" id="KW-0677">Repeat</keyword>
<keyword evidence="7" id="KW-0238">DNA-binding</keyword>
<evidence type="ECO:0000256" key="5">
    <source>
        <dbReference type="ARBA" id="ARBA00022833"/>
    </source>
</evidence>
<evidence type="ECO:0000313" key="12">
    <source>
        <dbReference type="Ensembl" id="ENSSSUP00005008442.1"/>
    </source>
</evidence>
<keyword evidence="9" id="KW-0539">Nucleus</keyword>
<dbReference type="GO" id="GO:0000978">
    <property type="term" value="F:RNA polymerase II cis-regulatory region sequence-specific DNA binding"/>
    <property type="evidence" value="ECO:0007669"/>
    <property type="project" value="TreeGrafter"/>
</dbReference>
<name>A0A673T530_SURSU</name>
<evidence type="ECO:0000313" key="13">
    <source>
        <dbReference type="Proteomes" id="UP000472268"/>
    </source>
</evidence>
<reference evidence="12 13" key="1">
    <citation type="submission" date="2019-05" db="EMBL/GenBank/DDBJ databases">
        <title>A Chromosome-scale Meerkat (S. suricatta) Genome Assembly.</title>
        <authorList>
            <person name="Dudchenko O."/>
            <person name="Lieberman Aiden E."/>
            <person name="Tung J."/>
            <person name="Barreiro L.B."/>
            <person name="Clutton-Brock T.H."/>
        </authorList>
    </citation>
    <scope>NUCLEOTIDE SEQUENCE [LARGE SCALE GENOMIC DNA]</scope>
</reference>
<feature type="domain" description="BTB" evidence="11">
    <location>
        <begin position="34"/>
        <end position="99"/>
    </location>
</feature>
<evidence type="ECO:0000256" key="8">
    <source>
        <dbReference type="ARBA" id="ARBA00023163"/>
    </source>
</evidence>
<keyword evidence="8" id="KW-0804">Transcription</keyword>
<evidence type="ECO:0000256" key="1">
    <source>
        <dbReference type="ARBA" id="ARBA00004123"/>
    </source>
</evidence>
<evidence type="ECO:0000256" key="10">
    <source>
        <dbReference type="SAM" id="MobiDB-lite"/>
    </source>
</evidence>
<dbReference type="PROSITE" id="PS50097">
    <property type="entry name" value="BTB"/>
    <property type="match status" value="1"/>
</dbReference>
<reference evidence="12" key="3">
    <citation type="submission" date="2025-09" db="UniProtKB">
        <authorList>
            <consortium name="Ensembl"/>
        </authorList>
    </citation>
    <scope>IDENTIFICATION</scope>
</reference>
<dbReference type="InterPro" id="IPR011333">
    <property type="entry name" value="SKP1/BTB/POZ_sf"/>
</dbReference>
<comment type="subcellular location">
    <subcellularLocation>
        <location evidence="1">Nucleus</location>
    </subcellularLocation>
</comment>
<evidence type="ECO:0000256" key="4">
    <source>
        <dbReference type="ARBA" id="ARBA00022771"/>
    </source>
</evidence>
<keyword evidence="13" id="KW-1185">Reference proteome</keyword>
<dbReference type="AlphaFoldDB" id="A0A673T530"/>
<keyword evidence="6" id="KW-0805">Transcription regulation</keyword>
<dbReference type="GO" id="GO:0000981">
    <property type="term" value="F:DNA-binding transcription factor activity, RNA polymerase II-specific"/>
    <property type="evidence" value="ECO:0007669"/>
    <property type="project" value="TreeGrafter"/>
</dbReference>
<evidence type="ECO:0000256" key="2">
    <source>
        <dbReference type="ARBA" id="ARBA00022723"/>
    </source>
</evidence>
<dbReference type="SUPFAM" id="SSF54695">
    <property type="entry name" value="POZ domain"/>
    <property type="match status" value="1"/>
</dbReference>